<protein>
    <submittedName>
        <fullName evidence="2">Uncharacterized protein</fullName>
    </submittedName>
</protein>
<dbReference type="EMBL" id="JAINUF010000001">
    <property type="protein sequence ID" value="KAJ8380307.1"/>
    <property type="molecule type" value="Genomic_DNA"/>
</dbReference>
<gene>
    <name evidence="2" type="ORF">SKAU_G00010850</name>
</gene>
<name>A0A9Q1JDB6_SYNKA</name>
<feature type="compositionally biased region" description="Basic residues" evidence="1">
    <location>
        <begin position="21"/>
        <end position="34"/>
    </location>
</feature>
<organism evidence="2 3">
    <name type="scientific">Synaphobranchus kaupii</name>
    <name type="common">Kaup's arrowtooth eel</name>
    <dbReference type="NCBI Taxonomy" id="118154"/>
    <lineage>
        <taxon>Eukaryota</taxon>
        <taxon>Metazoa</taxon>
        <taxon>Chordata</taxon>
        <taxon>Craniata</taxon>
        <taxon>Vertebrata</taxon>
        <taxon>Euteleostomi</taxon>
        <taxon>Actinopterygii</taxon>
        <taxon>Neopterygii</taxon>
        <taxon>Teleostei</taxon>
        <taxon>Anguilliformes</taxon>
        <taxon>Synaphobranchidae</taxon>
        <taxon>Synaphobranchus</taxon>
    </lineage>
</organism>
<accession>A0A9Q1JDB6</accession>
<evidence type="ECO:0000313" key="3">
    <source>
        <dbReference type="Proteomes" id="UP001152622"/>
    </source>
</evidence>
<reference evidence="2" key="1">
    <citation type="journal article" date="2023" name="Science">
        <title>Genome structures resolve the early diversification of teleost fishes.</title>
        <authorList>
            <person name="Parey E."/>
            <person name="Louis A."/>
            <person name="Montfort J."/>
            <person name="Bouchez O."/>
            <person name="Roques C."/>
            <person name="Iampietro C."/>
            <person name="Lluch J."/>
            <person name="Castinel A."/>
            <person name="Donnadieu C."/>
            <person name="Desvignes T."/>
            <person name="Floi Bucao C."/>
            <person name="Jouanno E."/>
            <person name="Wen M."/>
            <person name="Mejri S."/>
            <person name="Dirks R."/>
            <person name="Jansen H."/>
            <person name="Henkel C."/>
            <person name="Chen W.J."/>
            <person name="Zahm M."/>
            <person name="Cabau C."/>
            <person name="Klopp C."/>
            <person name="Thompson A.W."/>
            <person name="Robinson-Rechavi M."/>
            <person name="Braasch I."/>
            <person name="Lecointre G."/>
            <person name="Bobe J."/>
            <person name="Postlethwait J.H."/>
            <person name="Berthelot C."/>
            <person name="Roest Crollius H."/>
            <person name="Guiguen Y."/>
        </authorList>
    </citation>
    <scope>NUCLEOTIDE SEQUENCE</scope>
    <source>
        <tissue evidence="2">Blood</tissue>
    </source>
</reference>
<evidence type="ECO:0000256" key="1">
    <source>
        <dbReference type="SAM" id="MobiDB-lite"/>
    </source>
</evidence>
<keyword evidence="3" id="KW-1185">Reference proteome</keyword>
<proteinExistence type="predicted"/>
<dbReference type="AlphaFoldDB" id="A0A9Q1JDB6"/>
<feature type="region of interest" description="Disordered" evidence="1">
    <location>
        <begin position="1"/>
        <end position="34"/>
    </location>
</feature>
<evidence type="ECO:0000313" key="2">
    <source>
        <dbReference type="EMBL" id="KAJ8380307.1"/>
    </source>
</evidence>
<sequence>MGQTQSDPEMPQIPSGEKTCGKRKKGKTEKRRKMREAHTFFRLMTFLYCCVLPEDIEQDLGDEEPYSLASTDATGGHRSDIEVAVVLLLAARRCCPFKKRLRPQRQG</sequence>
<dbReference type="Proteomes" id="UP001152622">
    <property type="component" value="Chromosome 1"/>
</dbReference>
<comment type="caution">
    <text evidence="2">The sequence shown here is derived from an EMBL/GenBank/DDBJ whole genome shotgun (WGS) entry which is preliminary data.</text>
</comment>